<dbReference type="CDD" id="cd06558">
    <property type="entry name" value="crotonase-like"/>
    <property type="match status" value="1"/>
</dbReference>
<proteinExistence type="inferred from homology"/>
<dbReference type="PANTHER" id="PTHR43684">
    <property type="match status" value="1"/>
</dbReference>
<reference evidence="6" key="1">
    <citation type="submission" date="2023-07" db="EMBL/GenBank/DDBJ databases">
        <title>Study on multiphase classification of strain Alteromonas salexigens isolated from the Yellow Sea.</title>
        <authorList>
            <person name="Sun L."/>
        </authorList>
    </citation>
    <scope>NUCLEOTIDE SEQUENCE [LARGE SCALE GENOMIC DNA]</scope>
    <source>
        <strain evidence="6">ASW11-19</strain>
    </source>
</reference>
<evidence type="ECO:0000256" key="3">
    <source>
        <dbReference type="ARBA" id="ARBA00023140"/>
    </source>
</evidence>
<comment type="similarity">
    <text evidence="2">Belongs to the enoyl-CoA hydratase/isomerase family.</text>
</comment>
<dbReference type="Proteomes" id="UP001209257">
    <property type="component" value="Unassembled WGS sequence"/>
</dbReference>
<protein>
    <submittedName>
        <fullName evidence="5">Enoyl-CoA hydratase</fullName>
    </submittedName>
</protein>
<keyword evidence="3" id="KW-0576">Peroxisome</keyword>
<dbReference type="RefSeq" id="WP_262992719.1">
    <property type="nucleotide sequence ID" value="NZ_JAOTJC010000006.1"/>
</dbReference>
<evidence type="ECO:0000256" key="4">
    <source>
        <dbReference type="ARBA" id="ARBA00023235"/>
    </source>
</evidence>
<evidence type="ECO:0000313" key="6">
    <source>
        <dbReference type="Proteomes" id="UP001209257"/>
    </source>
</evidence>
<gene>
    <name evidence="5" type="ORF">OCL06_05395</name>
</gene>
<evidence type="ECO:0000256" key="2">
    <source>
        <dbReference type="ARBA" id="ARBA00005254"/>
    </source>
</evidence>
<dbReference type="InterPro" id="IPR001753">
    <property type="entry name" value="Enoyl-CoA_hydra/iso"/>
</dbReference>
<dbReference type="Pfam" id="PF00378">
    <property type="entry name" value="ECH_1"/>
    <property type="match status" value="1"/>
</dbReference>
<dbReference type="InterPro" id="IPR051053">
    <property type="entry name" value="ECH/Chromodomain_protein"/>
</dbReference>
<organism evidence="5 6">
    <name type="scientific">Alteromonas salexigens</name>
    <dbReference type="NCBI Taxonomy" id="2982530"/>
    <lineage>
        <taxon>Bacteria</taxon>
        <taxon>Pseudomonadati</taxon>
        <taxon>Pseudomonadota</taxon>
        <taxon>Gammaproteobacteria</taxon>
        <taxon>Alteromonadales</taxon>
        <taxon>Alteromonadaceae</taxon>
        <taxon>Alteromonas/Salinimonas group</taxon>
        <taxon>Alteromonas</taxon>
    </lineage>
</organism>
<dbReference type="InterPro" id="IPR014748">
    <property type="entry name" value="Enoyl-CoA_hydra_C"/>
</dbReference>
<dbReference type="SUPFAM" id="SSF52096">
    <property type="entry name" value="ClpP/crotonase"/>
    <property type="match status" value="1"/>
</dbReference>
<dbReference type="Gene3D" id="3.90.226.10">
    <property type="entry name" value="2-enoyl-CoA Hydratase, Chain A, domain 1"/>
    <property type="match status" value="1"/>
</dbReference>
<sequence length="255" mass="27665">MSNVRVQQDNGILTLELTRADKKNALTRDMYQAMAEAINNVAENDTVKVILLKGEGDCFTAGNDIADFAVDKGDSAQVGETAAFMRALAHTKKVVVAQVHGMAVGIGTTLLLHCDFVYCASGTRFVLPFINLGLVPEYASSYLLPHLAGHRKAAEWLMLGEPFDATEAAHFGLVTQVCDAQSLADTVAAVCDKLVAKPAYSLLHTKSLMKNDSDAVQQQMDEELDVFIEAMSTAAAQEAFDAFLHKRPINPEKFK</sequence>
<dbReference type="EMBL" id="JAOTJC010000006">
    <property type="protein sequence ID" value="MCU7554029.1"/>
    <property type="molecule type" value="Genomic_DNA"/>
</dbReference>
<name>A0ABT2VL92_9ALTE</name>
<keyword evidence="6" id="KW-1185">Reference proteome</keyword>
<dbReference type="Gene3D" id="1.10.12.10">
    <property type="entry name" value="Lyase 2-enoyl-coa Hydratase, Chain A, domain 2"/>
    <property type="match status" value="1"/>
</dbReference>
<dbReference type="PANTHER" id="PTHR43684:SF1">
    <property type="entry name" value="ENOYL-COA DELTA ISOMERASE 2"/>
    <property type="match status" value="1"/>
</dbReference>
<comment type="caution">
    <text evidence="5">The sequence shown here is derived from an EMBL/GenBank/DDBJ whole genome shotgun (WGS) entry which is preliminary data.</text>
</comment>
<evidence type="ECO:0000256" key="1">
    <source>
        <dbReference type="ARBA" id="ARBA00004275"/>
    </source>
</evidence>
<evidence type="ECO:0000313" key="5">
    <source>
        <dbReference type="EMBL" id="MCU7554029.1"/>
    </source>
</evidence>
<keyword evidence="4" id="KW-0413">Isomerase</keyword>
<accession>A0ABT2VL92</accession>
<dbReference type="InterPro" id="IPR029045">
    <property type="entry name" value="ClpP/crotonase-like_dom_sf"/>
</dbReference>
<comment type="subcellular location">
    <subcellularLocation>
        <location evidence="1">Peroxisome</location>
    </subcellularLocation>
</comment>